<sequence>KILLKDKFAVFIYIAAGALLLFSFINLCILVLINQESLYTKPDSILFKVCEKVVIADYRSLPEPANTFMKSLIPSMRLVVKKSRFV</sequence>
<reference evidence="3" key="1">
    <citation type="submission" date="2012-11" db="EMBL/GenBank/DDBJ databases">
        <authorList>
            <person name="Lucero-Rivera Y.E."/>
            <person name="Tovar-Ramirez D."/>
        </authorList>
    </citation>
    <scope>NUCLEOTIDE SEQUENCE [LARGE SCALE GENOMIC DNA]</scope>
    <source>
        <strain evidence="3">Araruama</strain>
    </source>
</reference>
<keyword evidence="1" id="KW-1133">Transmembrane helix</keyword>
<organism evidence="2 3">
    <name type="scientific">Candidatus Magnetoglobus multicellularis str. Araruama</name>
    <dbReference type="NCBI Taxonomy" id="890399"/>
    <lineage>
        <taxon>Bacteria</taxon>
        <taxon>Pseudomonadati</taxon>
        <taxon>Thermodesulfobacteriota</taxon>
        <taxon>Desulfobacteria</taxon>
        <taxon>Desulfobacterales</taxon>
        <taxon>Desulfobacteraceae</taxon>
        <taxon>Candidatus Magnetoglobus</taxon>
    </lineage>
</organism>
<name>A0A1V1NU44_9BACT</name>
<comment type="caution">
    <text evidence="2">The sequence shown here is derived from an EMBL/GenBank/DDBJ whole genome shotgun (WGS) entry which is preliminary data.</text>
</comment>
<dbReference type="EMBL" id="ATBP01002239">
    <property type="protein sequence ID" value="ETR66094.1"/>
    <property type="molecule type" value="Genomic_DNA"/>
</dbReference>
<evidence type="ECO:0000256" key="1">
    <source>
        <dbReference type="SAM" id="Phobius"/>
    </source>
</evidence>
<feature type="transmembrane region" description="Helical" evidence="1">
    <location>
        <begin position="12"/>
        <end position="33"/>
    </location>
</feature>
<dbReference type="AlphaFoldDB" id="A0A1V1NU44"/>
<evidence type="ECO:0000313" key="3">
    <source>
        <dbReference type="Proteomes" id="UP000189670"/>
    </source>
</evidence>
<keyword evidence="1" id="KW-0472">Membrane</keyword>
<gene>
    <name evidence="2" type="ORF">OMM_13264</name>
</gene>
<accession>A0A1V1NU44</accession>
<proteinExistence type="predicted"/>
<evidence type="ECO:0000313" key="2">
    <source>
        <dbReference type="EMBL" id="ETR66094.1"/>
    </source>
</evidence>
<feature type="non-terminal residue" evidence="2">
    <location>
        <position position="1"/>
    </location>
</feature>
<dbReference type="Proteomes" id="UP000189670">
    <property type="component" value="Unassembled WGS sequence"/>
</dbReference>
<protein>
    <submittedName>
        <fullName evidence="2">Uncharacterized protein</fullName>
    </submittedName>
</protein>
<keyword evidence="1" id="KW-0812">Transmembrane</keyword>